<accession>A0A1S8TW32</accession>
<dbReference type="Pfam" id="PF13690">
    <property type="entry name" value="CheX"/>
    <property type="match status" value="1"/>
</dbReference>
<sequence length="155" mass="16614">MDVNYINPILSSFANVMPQLGLTKVEKKGISLKGRFIESPGVVIIVGIVGDIRGNVIYGVSVEDAKKIASTMMMGMPVTEFDELAQSAISELTNMLTANVATNFSNDNININISTPTLVHGKFTANATTDKVVCVQMGVDGMTIEVNISMEKNTI</sequence>
<dbReference type="CDD" id="cd17906">
    <property type="entry name" value="CheX"/>
    <property type="match status" value="1"/>
</dbReference>
<dbReference type="EMBL" id="LZZM01000043">
    <property type="protein sequence ID" value="OOM81910.1"/>
    <property type="molecule type" value="Genomic_DNA"/>
</dbReference>
<dbReference type="InterPro" id="IPR028976">
    <property type="entry name" value="CheC-like_sf"/>
</dbReference>
<dbReference type="PANTHER" id="PTHR39452:SF1">
    <property type="entry name" value="CHEY-P PHOSPHATASE CHEX"/>
    <property type="match status" value="1"/>
</dbReference>
<dbReference type="Gene3D" id="3.40.1550.10">
    <property type="entry name" value="CheC-like"/>
    <property type="match status" value="1"/>
</dbReference>
<dbReference type="OrthoDB" id="9788100at2"/>
<keyword evidence="1" id="KW-0145">Chemotaxis</keyword>
<name>A0A1S8TW32_9CLOT</name>
<dbReference type="GO" id="GO:0006935">
    <property type="term" value="P:chemotaxis"/>
    <property type="evidence" value="ECO:0007669"/>
    <property type="project" value="UniProtKB-KW"/>
</dbReference>
<keyword evidence="3" id="KW-0378">Hydrolase</keyword>
<dbReference type="GO" id="GO:0016787">
    <property type="term" value="F:hydrolase activity"/>
    <property type="evidence" value="ECO:0007669"/>
    <property type="project" value="UniProtKB-KW"/>
</dbReference>
<gene>
    <name evidence="3" type="primary">cheX</name>
    <name evidence="3" type="ORF">CLPUN_07720</name>
</gene>
<dbReference type="AlphaFoldDB" id="A0A1S8TW32"/>
<dbReference type="InterPro" id="IPR038756">
    <property type="entry name" value="CheX-like"/>
</dbReference>
<evidence type="ECO:0000256" key="1">
    <source>
        <dbReference type="ARBA" id="ARBA00022500"/>
    </source>
</evidence>
<keyword evidence="4" id="KW-1185">Reference proteome</keyword>
<organism evidence="3 4">
    <name type="scientific">Clostridium puniceum</name>
    <dbReference type="NCBI Taxonomy" id="29367"/>
    <lineage>
        <taxon>Bacteria</taxon>
        <taxon>Bacillati</taxon>
        <taxon>Bacillota</taxon>
        <taxon>Clostridia</taxon>
        <taxon>Eubacteriales</taxon>
        <taxon>Clostridiaceae</taxon>
        <taxon>Clostridium</taxon>
    </lineage>
</organism>
<evidence type="ECO:0000313" key="4">
    <source>
        <dbReference type="Proteomes" id="UP000190890"/>
    </source>
</evidence>
<protein>
    <submittedName>
        <fullName evidence="3">CheY-P phosphatase CheX</fullName>
        <ecNumber evidence="3">3.-.-.-</ecNumber>
    </submittedName>
</protein>
<evidence type="ECO:0000259" key="2">
    <source>
        <dbReference type="Pfam" id="PF13690"/>
    </source>
</evidence>
<dbReference type="SUPFAM" id="SSF103039">
    <property type="entry name" value="CheC-like"/>
    <property type="match status" value="1"/>
</dbReference>
<feature type="domain" description="Chemotaxis phosphatase CheX-like" evidence="2">
    <location>
        <begin position="42"/>
        <end position="126"/>
    </location>
</feature>
<evidence type="ECO:0000313" key="3">
    <source>
        <dbReference type="EMBL" id="OOM81910.1"/>
    </source>
</evidence>
<proteinExistence type="predicted"/>
<dbReference type="STRING" id="29367.CLPUN_07720"/>
<dbReference type="InterPro" id="IPR028051">
    <property type="entry name" value="CheX-like_dom"/>
</dbReference>
<reference evidence="3 4" key="1">
    <citation type="submission" date="2016-05" db="EMBL/GenBank/DDBJ databases">
        <title>Microbial solvent formation.</title>
        <authorList>
            <person name="Poehlein A."/>
            <person name="Montoya Solano J.D."/>
            <person name="Flitsch S."/>
            <person name="Krabben P."/>
            <person name="Duerre P."/>
            <person name="Daniel R."/>
        </authorList>
    </citation>
    <scope>NUCLEOTIDE SEQUENCE [LARGE SCALE GENOMIC DNA]</scope>
    <source>
        <strain evidence="3 4">DSM 2619</strain>
    </source>
</reference>
<dbReference type="EC" id="3.-.-.-" evidence="3"/>
<comment type="caution">
    <text evidence="3">The sequence shown here is derived from an EMBL/GenBank/DDBJ whole genome shotgun (WGS) entry which is preliminary data.</text>
</comment>
<dbReference type="RefSeq" id="WP_077846051.1">
    <property type="nucleotide sequence ID" value="NZ_LZZM01000043.1"/>
</dbReference>
<dbReference type="Proteomes" id="UP000190890">
    <property type="component" value="Unassembled WGS sequence"/>
</dbReference>
<dbReference type="PANTHER" id="PTHR39452">
    <property type="entry name" value="CHEY-P PHOSPHATASE CHEX"/>
    <property type="match status" value="1"/>
</dbReference>